<dbReference type="SUPFAM" id="SSF101756">
    <property type="entry name" value="Hypothetical protein YgiW"/>
    <property type="match status" value="1"/>
</dbReference>
<keyword evidence="4" id="KW-1185">Reference proteome</keyword>
<feature type="region of interest" description="Disordered" evidence="1">
    <location>
        <begin position="1"/>
        <end position="30"/>
    </location>
</feature>
<evidence type="ECO:0000256" key="1">
    <source>
        <dbReference type="SAM" id="MobiDB-lite"/>
    </source>
</evidence>
<feature type="transmembrane region" description="Helical" evidence="2">
    <location>
        <begin position="33"/>
        <end position="53"/>
    </location>
</feature>
<keyword evidence="2" id="KW-0812">Transmembrane</keyword>
<dbReference type="InterPro" id="IPR036700">
    <property type="entry name" value="BOBF_sf"/>
</dbReference>
<protein>
    <submittedName>
        <fullName evidence="3">DNA-binding protein</fullName>
    </submittedName>
</protein>
<keyword evidence="3" id="KW-0238">DNA-binding</keyword>
<evidence type="ECO:0000256" key="2">
    <source>
        <dbReference type="SAM" id="Phobius"/>
    </source>
</evidence>
<feature type="compositionally biased region" description="Basic and acidic residues" evidence="1">
    <location>
        <begin position="1"/>
        <end position="10"/>
    </location>
</feature>
<keyword evidence="2" id="KW-1133">Transmembrane helix</keyword>
<reference evidence="3 4" key="1">
    <citation type="submission" date="2015-03" db="EMBL/GenBank/DDBJ databases">
        <title>Genome sequencing of Methylobacterium tarhaniae DSM 25844.</title>
        <authorList>
            <person name="Chaudhry V."/>
            <person name="Patil P.B."/>
        </authorList>
    </citation>
    <scope>NUCLEOTIDE SEQUENCE [LARGE SCALE GENOMIC DNA]</scope>
    <source>
        <strain evidence="3 4">DSM 25844</strain>
    </source>
</reference>
<evidence type="ECO:0000313" key="4">
    <source>
        <dbReference type="Proteomes" id="UP000036449"/>
    </source>
</evidence>
<keyword evidence="2" id="KW-0472">Membrane</keyword>
<dbReference type="AlphaFoldDB" id="A0A0J6SP67"/>
<dbReference type="GO" id="GO:0003677">
    <property type="term" value="F:DNA binding"/>
    <property type="evidence" value="ECO:0007669"/>
    <property type="project" value="UniProtKB-KW"/>
</dbReference>
<proteinExistence type="predicted"/>
<dbReference type="PATRIC" id="fig|1187852.3.peg.1873"/>
<dbReference type="EMBL" id="LABZ01000165">
    <property type="protein sequence ID" value="KMO35437.1"/>
    <property type="molecule type" value="Genomic_DNA"/>
</dbReference>
<dbReference type="Proteomes" id="UP000036449">
    <property type="component" value="Unassembled WGS sequence"/>
</dbReference>
<dbReference type="OrthoDB" id="7285223at2"/>
<accession>A0A0J6SP67</accession>
<organism evidence="3 4">
    <name type="scientific">Methylobacterium tarhaniae</name>
    <dbReference type="NCBI Taxonomy" id="1187852"/>
    <lineage>
        <taxon>Bacteria</taxon>
        <taxon>Pseudomonadati</taxon>
        <taxon>Pseudomonadota</taxon>
        <taxon>Alphaproteobacteria</taxon>
        <taxon>Hyphomicrobiales</taxon>
        <taxon>Methylobacteriaceae</taxon>
        <taxon>Methylobacterium</taxon>
    </lineage>
</organism>
<gene>
    <name evidence="3" type="ORF">VQ03_21830</name>
</gene>
<name>A0A0J6SP67_9HYPH</name>
<sequence>MRANEAKANEAKTAGTDPVGSPKAAPHPRPRRGLLVGAVAVPLALGAVGLSLAQPAQTPLTPLAPVAVSALAPSGAIAAKGEVAEIFGNKFVLQDGTGRALIETGRAGEGGTLVTKGESVTVQGRFENGVLHASALTRADGRVEALRPIGPPPGGLDWAKDKVGLGPSVDVQALTGAVTAAGYTDVRVAGRGPRHLDVAAKGQDGKERMLHVGFDGQIREKRVF</sequence>
<comment type="caution">
    <text evidence="3">The sequence shown here is derived from an EMBL/GenBank/DDBJ whole genome shotgun (WGS) entry which is preliminary data.</text>
</comment>
<evidence type="ECO:0000313" key="3">
    <source>
        <dbReference type="EMBL" id="KMO35437.1"/>
    </source>
</evidence>